<dbReference type="HAMAP" id="MF_00409">
    <property type="entry name" value="LpxK"/>
    <property type="match status" value="1"/>
</dbReference>
<keyword evidence="8 13" id="KW-0547">Nucleotide-binding</keyword>
<comment type="function">
    <text evidence="1 13">Transfers the gamma-phosphate of ATP to the 4'-position of a tetraacyldisaccharide 1-phosphate intermediate (termed DS-1-P) to form tetraacyldisaccharide 1,4'-bis-phosphate (lipid IVA).</text>
</comment>
<keyword evidence="7 13" id="KW-0808">Transferase</keyword>
<dbReference type="InterPro" id="IPR027417">
    <property type="entry name" value="P-loop_NTPase"/>
</dbReference>
<reference evidence="15 16" key="1">
    <citation type="submission" date="2018-10" db="EMBL/GenBank/DDBJ databases">
        <title>Sinomicrobium pectinilyticum sp. nov., a pectinase-producing bacterium isolated from alkaline and saline soil, and emended description of the genus Sinomicrobium.</title>
        <authorList>
            <person name="Cheng B."/>
            <person name="Li C."/>
            <person name="Lai Q."/>
            <person name="Du M."/>
            <person name="Shao Z."/>
            <person name="Xu P."/>
            <person name="Yang C."/>
        </authorList>
    </citation>
    <scope>NUCLEOTIDE SEQUENCE [LARGE SCALE GENOMIC DNA]</scope>
    <source>
        <strain evidence="15 16">5DNS001</strain>
    </source>
</reference>
<dbReference type="GO" id="GO:0005886">
    <property type="term" value="C:plasma membrane"/>
    <property type="evidence" value="ECO:0007669"/>
    <property type="project" value="TreeGrafter"/>
</dbReference>
<dbReference type="UniPathway" id="UPA00359">
    <property type="reaction ID" value="UER00482"/>
</dbReference>
<sequence>MRKLRKILWPFSLLYGLIVKIRNFFYDKGIFRSVSFDIPVICVGNLSVGGTGKTPMVEYLVRLLTPHFYMATLSRGYKRKSKGFVLAGPETGVEDLGDEPCQYHEKFRSVAVAVDTDRVSGIRNLLALQPPPDAVILDDAFQHRRVKAGLNIMLTAWNALYVKDIFLPAGNLRDSRKEARRANIIIVTKCPEDLSTEQKHTVLELLAPEKHQHVFFTTIAYHEQIASLEQTARLSDWTKHRFTLVTGIANAHPLVEFLKGRGMDFEHCNFPDHHDFTENELKALRKKKNILTTEKDFMRLKDKIEGIFYIEIQPVFLFGEQETFDRLVRHYVKENQKAQASV</sequence>
<dbReference type="Proteomes" id="UP000267469">
    <property type="component" value="Unassembled WGS sequence"/>
</dbReference>
<keyword evidence="16" id="KW-1185">Reference proteome</keyword>
<keyword evidence="14" id="KW-0812">Transmembrane</keyword>
<evidence type="ECO:0000256" key="12">
    <source>
        <dbReference type="ARBA" id="ARBA00029757"/>
    </source>
</evidence>
<keyword evidence="6 13" id="KW-0441">Lipid A biosynthesis</keyword>
<dbReference type="PANTHER" id="PTHR42724:SF1">
    <property type="entry name" value="TETRAACYLDISACCHARIDE 4'-KINASE, MITOCHONDRIAL-RELATED"/>
    <property type="match status" value="1"/>
</dbReference>
<proteinExistence type="inferred from homology"/>
<keyword evidence="11 13" id="KW-0443">Lipid metabolism</keyword>
<keyword evidence="10 13" id="KW-0067">ATP-binding</keyword>
<evidence type="ECO:0000256" key="11">
    <source>
        <dbReference type="ARBA" id="ARBA00023098"/>
    </source>
</evidence>
<dbReference type="GO" id="GO:0005524">
    <property type="term" value="F:ATP binding"/>
    <property type="evidence" value="ECO:0007669"/>
    <property type="project" value="UniProtKB-UniRule"/>
</dbReference>
<comment type="caution">
    <text evidence="15">The sequence shown here is derived from an EMBL/GenBank/DDBJ whole genome shotgun (WGS) entry which is preliminary data.</text>
</comment>
<evidence type="ECO:0000256" key="3">
    <source>
        <dbReference type="ARBA" id="ARBA00012071"/>
    </source>
</evidence>
<gene>
    <name evidence="13 15" type="primary">lpxK</name>
    <name evidence="15" type="ORF">ED312_22530</name>
</gene>
<keyword evidence="14" id="KW-0472">Membrane</keyword>
<organism evidence="15 16">
    <name type="scientific">Sinomicrobium pectinilyticum</name>
    <dbReference type="NCBI Taxonomy" id="1084421"/>
    <lineage>
        <taxon>Bacteria</taxon>
        <taxon>Pseudomonadati</taxon>
        <taxon>Bacteroidota</taxon>
        <taxon>Flavobacteriia</taxon>
        <taxon>Flavobacteriales</taxon>
        <taxon>Flavobacteriaceae</taxon>
        <taxon>Sinomicrobium</taxon>
    </lineage>
</organism>
<feature type="transmembrane region" description="Helical" evidence="14">
    <location>
        <begin position="7"/>
        <end position="26"/>
    </location>
</feature>
<dbReference type="EMBL" id="RJTM01000184">
    <property type="protein sequence ID" value="RNL69215.1"/>
    <property type="molecule type" value="Genomic_DNA"/>
</dbReference>
<keyword evidence="9 13" id="KW-0418">Kinase</keyword>
<evidence type="ECO:0000313" key="15">
    <source>
        <dbReference type="EMBL" id="RNL69215.1"/>
    </source>
</evidence>
<evidence type="ECO:0000256" key="8">
    <source>
        <dbReference type="ARBA" id="ARBA00022741"/>
    </source>
</evidence>
<evidence type="ECO:0000256" key="10">
    <source>
        <dbReference type="ARBA" id="ARBA00022840"/>
    </source>
</evidence>
<comment type="pathway">
    <text evidence="2 13">Glycolipid biosynthesis; lipid IV(A) biosynthesis; lipid IV(A) from (3R)-3-hydroxytetradecanoyl-[acyl-carrier-protein] and UDP-N-acetyl-alpha-D-glucosamine: step 6/6.</text>
</comment>
<evidence type="ECO:0000256" key="2">
    <source>
        <dbReference type="ARBA" id="ARBA00004870"/>
    </source>
</evidence>
<comment type="similarity">
    <text evidence="13">Belongs to the LpxK family.</text>
</comment>
<protein>
    <recommendedName>
        <fullName evidence="4 13">Tetraacyldisaccharide 4'-kinase</fullName>
        <ecNumber evidence="3 13">2.7.1.130</ecNumber>
    </recommendedName>
    <alternativeName>
        <fullName evidence="12 13">Lipid A 4'-kinase</fullName>
    </alternativeName>
</protein>
<dbReference type="GO" id="GO:0009244">
    <property type="term" value="P:lipopolysaccharide core region biosynthetic process"/>
    <property type="evidence" value="ECO:0007669"/>
    <property type="project" value="TreeGrafter"/>
</dbReference>
<evidence type="ECO:0000256" key="5">
    <source>
        <dbReference type="ARBA" id="ARBA00022516"/>
    </source>
</evidence>
<evidence type="ECO:0000313" key="16">
    <source>
        <dbReference type="Proteomes" id="UP000267469"/>
    </source>
</evidence>
<dbReference type="PANTHER" id="PTHR42724">
    <property type="entry name" value="TETRAACYLDISACCHARIDE 4'-KINASE"/>
    <property type="match status" value="1"/>
</dbReference>
<dbReference type="EC" id="2.7.1.130" evidence="3 13"/>
<dbReference type="Pfam" id="PF02606">
    <property type="entry name" value="LpxK"/>
    <property type="match status" value="1"/>
</dbReference>
<dbReference type="SUPFAM" id="SSF52540">
    <property type="entry name" value="P-loop containing nucleoside triphosphate hydrolases"/>
    <property type="match status" value="1"/>
</dbReference>
<dbReference type="GO" id="GO:0009245">
    <property type="term" value="P:lipid A biosynthetic process"/>
    <property type="evidence" value="ECO:0007669"/>
    <property type="project" value="UniProtKB-UniRule"/>
</dbReference>
<keyword evidence="14" id="KW-1133">Transmembrane helix</keyword>
<dbReference type="InterPro" id="IPR003758">
    <property type="entry name" value="LpxK"/>
</dbReference>
<evidence type="ECO:0000256" key="7">
    <source>
        <dbReference type="ARBA" id="ARBA00022679"/>
    </source>
</evidence>
<dbReference type="OrthoDB" id="9766423at2"/>
<evidence type="ECO:0000256" key="6">
    <source>
        <dbReference type="ARBA" id="ARBA00022556"/>
    </source>
</evidence>
<dbReference type="GO" id="GO:0009029">
    <property type="term" value="F:lipid-A 4'-kinase activity"/>
    <property type="evidence" value="ECO:0007669"/>
    <property type="project" value="UniProtKB-UniRule"/>
</dbReference>
<evidence type="ECO:0000256" key="13">
    <source>
        <dbReference type="HAMAP-Rule" id="MF_00409"/>
    </source>
</evidence>
<dbReference type="AlphaFoldDB" id="A0A3N0D0M6"/>
<name>A0A3N0D0M6_SINP1</name>
<evidence type="ECO:0000256" key="1">
    <source>
        <dbReference type="ARBA" id="ARBA00002274"/>
    </source>
</evidence>
<feature type="binding site" evidence="13">
    <location>
        <begin position="47"/>
        <end position="54"/>
    </location>
    <ligand>
        <name>ATP</name>
        <dbReference type="ChEBI" id="CHEBI:30616"/>
    </ligand>
</feature>
<dbReference type="NCBIfam" id="TIGR00682">
    <property type="entry name" value="lpxK"/>
    <property type="match status" value="1"/>
</dbReference>
<comment type="catalytic activity">
    <reaction evidence="13">
        <text>a lipid A disaccharide + ATP = a lipid IVA + ADP + H(+)</text>
        <dbReference type="Rhea" id="RHEA:67840"/>
        <dbReference type="ChEBI" id="CHEBI:15378"/>
        <dbReference type="ChEBI" id="CHEBI:30616"/>
        <dbReference type="ChEBI" id="CHEBI:176343"/>
        <dbReference type="ChEBI" id="CHEBI:176425"/>
        <dbReference type="ChEBI" id="CHEBI:456216"/>
        <dbReference type="EC" id="2.7.1.130"/>
    </reaction>
</comment>
<evidence type="ECO:0000256" key="4">
    <source>
        <dbReference type="ARBA" id="ARBA00016436"/>
    </source>
</evidence>
<keyword evidence="5 13" id="KW-0444">Lipid biosynthesis</keyword>
<accession>A0A3N0D0M6</accession>
<evidence type="ECO:0000256" key="9">
    <source>
        <dbReference type="ARBA" id="ARBA00022777"/>
    </source>
</evidence>
<dbReference type="RefSeq" id="WP_123218275.1">
    <property type="nucleotide sequence ID" value="NZ_RJTM01000184.1"/>
</dbReference>
<evidence type="ECO:0000256" key="14">
    <source>
        <dbReference type="SAM" id="Phobius"/>
    </source>
</evidence>